<proteinExistence type="predicted"/>
<dbReference type="SMART" id="SM00450">
    <property type="entry name" value="RHOD"/>
    <property type="match status" value="1"/>
</dbReference>
<dbReference type="PANTHER" id="PTHR43031">
    <property type="entry name" value="FAD-DEPENDENT OXIDOREDUCTASE"/>
    <property type="match status" value="1"/>
</dbReference>
<evidence type="ECO:0000313" key="2">
    <source>
        <dbReference type="EMBL" id="RWQ73534.1"/>
    </source>
</evidence>
<dbReference type="PANTHER" id="PTHR43031:SF18">
    <property type="entry name" value="RHODANESE-RELATED SULFURTRANSFERASES"/>
    <property type="match status" value="1"/>
</dbReference>
<dbReference type="SUPFAM" id="SSF52821">
    <property type="entry name" value="Rhodanese/Cell cycle control phosphatase"/>
    <property type="match status" value="1"/>
</dbReference>
<feature type="domain" description="Rhodanese" evidence="1">
    <location>
        <begin position="2"/>
        <end position="80"/>
    </location>
</feature>
<gene>
    <name evidence="2" type="ORF">DR116_0015935</name>
</gene>
<accession>A0A9X8IYW0</accession>
<evidence type="ECO:0000313" key="3">
    <source>
        <dbReference type="Proteomes" id="UP000253597"/>
    </source>
</evidence>
<reference evidence="2 3" key="1">
    <citation type="submission" date="2019-01" db="EMBL/GenBank/DDBJ databases">
        <title>Draft genome sequence of heavy metal resistant Bacillus cereus NWUAB01.</title>
        <authorList>
            <person name="Babalola O."/>
            <person name="Aremu B.R."/>
            <person name="Ayangbenro A.S."/>
        </authorList>
    </citation>
    <scope>NUCLEOTIDE SEQUENCE [LARGE SCALE GENOMIC DNA]</scope>
    <source>
        <strain evidence="2 3">NWUAB01</strain>
    </source>
</reference>
<dbReference type="InterPro" id="IPR036873">
    <property type="entry name" value="Rhodanese-like_dom_sf"/>
</dbReference>
<organism evidence="2 3">
    <name type="scientific">Bacillus cereus</name>
    <dbReference type="NCBI Taxonomy" id="1396"/>
    <lineage>
        <taxon>Bacteria</taxon>
        <taxon>Bacillati</taxon>
        <taxon>Bacillota</taxon>
        <taxon>Bacilli</taxon>
        <taxon>Bacillales</taxon>
        <taxon>Bacillaceae</taxon>
        <taxon>Bacillus</taxon>
        <taxon>Bacillus cereus group</taxon>
    </lineage>
</organism>
<comment type="caution">
    <text evidence="2">The sequence shown here is derived from an EMBL/GenBank/DDBJ whole genome shotgun (WGS) entry which is preliminary data.</text>
</comment>
<protein>
    <submittedName>
        <fullName evidence="2">Rhodanese-like domain-containing protein</fullName>
    </submittedName>
</protein>
<name>A0A9X8IYW0_BACCE</name>
<dbReference type="FunFam" id="3.40.250.10:FF:000049">
    <property type="entry name" value="Phage shock protein E"/>
    <property type="match status" value="1"/>
</dbReference>
<dbReference type="Pfam" id="PF00581">
    <property type="entry name" value="Rhodanese"/>
    <property type="match status" value="1"/>
</dbReference>
<dbReference type="EMBL" id="QNGD03000007">
    <property type="protein sequence ID" value="RWQ73534.1"/>
    <property type="molecule type" value="Genomic_DNA"/>
</dbReference>
<dbReference type="InterPro" id="IPR001763">
    <property type="entry name" value="Rhodanese-like_dom"/>
</dbReference>
<dbReference type="AlphaFoldDB" id="A0A9X8IYW0"/>
<dbReference type="Gene3D" id="3.40.250.10">
    <property type="entry name" value="Rhodanese-like domain"/>
    <property type="match status" value="1"/>
</dbReference>
<dbReference type="CDD" id="cd00158">
    <property type="entry name" value="RHOD"/>
    <property type="match status" value="1"/>
</dbReference>
<sequence length="89" mass="9990">MCSKKEWEEGHLHDAIHITLGNLFEKIDSKTKDCPIVLQCRTGLRSAIAASILQKAGIKEVVNLKGGFLEWKKFGLPYENEFLSSNSLN</sequence>
<evidence type="ECO:0000259" key="1">
    <source>
        <dbReference type="PROSITE" id="PS50206"/>
    </source>
</evidence>
<dbReference type="InterPro" id="IPR050229">
    <property type="entry name" value="GlpE_sulfurtransferase"/>
</dbReference>
<dbReference type="PROSITE" id="PS50206">
    <property type="entry name" value="RHODANESE_3"/>
    <property type="match status" value="1"/>
</dbReference>
<dbReference type="Proteomes" id="UP000253597">
    <property type="component" value="Unassembled WGS sequence"/>
</dbReference>